<gene>
    <name evidence="6" type="ORF">CC85DRAFT_251975</name>
</gene>
<dbReference type="InterPro" id="IPR007219">
    <property type="entry name" value="XnlR_reg_dom"/>
</dbReference>
<proteinExistence type="predicted"/>
<comment type="subcellular location">
    <subcellularLocation>
        <location evidence="1">Nucleus</location>
    </subcellularLocation>
</comment>
<dbReference type="OrthoDB" id="424974at2759"/>
<dbReference type="AlphaFoldDB" id="A0A0J0XD81"/>
<feature type="compositionally biased region" description="Basic and acidic residues" evidence="4">
    <location>
        <begin position="104"/>
        <end position="114"/>
    </location>
</feature>
<keyword evidence="7" id="KW-1185">Reference proteome</keyword>
<evidence type="ECO:0000256" key="4">
    <source>
        <dbReference type="SAM" id="MobiDB-lite"/>
    </source>
</evidence>
<accession>A0A0J0XD81</accession>
<dbReference type="InterPro" id="IPR036864">
    <property type="entry name" value="Zn2-C6_fun-type_DNA-bd_sf"/>
</dbReference>
<dbReference type="GeneID" id="28981158"/>
<dbReference type="PANTHER" id="PTHR31001">
    <property type="entry name" value="UNCHARACTERIZED TRANSCRIPTIONAL REGULATORY PROTEIN"/>
    <property type="match status" value="1"/>
</dbReference>
<feature type="compositionally biased region" description="Basic and acidic residues" evidence="4">
    <location>
        <begin position="1"/>
        <end position="14"/>
    </location>
</feature>
<dbReference type="Pfam" id="PF04082">
    <property type="entry name" value="Fungal_trans"/>
    <property type="match status" value="1"/>
</dbReference>
<dbReference type="GO" id="GO:0000981">
    <property type="term" value="F:DNA-binding transcription factor activity, RNA polymerase II-specific"/>
    <property type="evidence" value="ECO:0007669"/>
    <property type="project" value="InterPro"/>
</dbReference>
<reference evidence="6 7" key="1">
    <citation type="submission" date="2015-03" db="EMBL/GenBank/DDBJ databases">
        <title>Genomics and transcriptomics of the oil-accumulating basidiomycete yeast T. oleaginosus allow insights into substrate utilization and the diverse evolutionary trajectories of mating systems in fungi.</title>
        <authorList>
            <consortium name="DOE Joint Genome Institute"/>
            <person name="Kourist R."/>
            <person name="Kracht O."/>
            <person name="Bracharz F."/>
            <person name="Lipzen A."/>
            <person name="Nolan M."/>
            <person name="Ohm R."/>
            <person name="Grigoriev I."/>
            <person name="Sun S."/>
            <person name="Heitman J."/>
            <person name="Bruck T."/>
            <person name="Nowrousian M."/>
        </authorList>
    </citation>
    <scope>NUCLEOTIDE SEQUENCE [LARGE SCALE GENOMIC DNA]</scope>
    <source>
        <strain evidence="6 7">IBC0246</strain>
    </source>
</reference>
<dbReference type="InterPro" id="IPR050613">
    <property type="entry name" value="Sec_Metabolite_Reg"/>
</dbReference>
<organism evidence="6 7">
    <name type="scientific">Cutaneotrichosporon oleaginosum</name>
    <dbReference type="NCBI Taxonomy" id="879819"/>
    <lineage>
        <taxon>Eukaryota</taxon>
        <taxon>Fungi</taxon>
        <taxon>Dikarya</taxon>
        <taxon>Basidiomycota</taxon>
        <taxon>Agaricomycotina</taxon>
        <taxon>Tremellomycetes</taxon>
        <taxon>Trichosporonales</taxon>
        <taxon>Trichosporonaceae</taxon>
        <taxon>Cutaneotrichosporon</taxon>
    </lineage>
</organism>
<sequence>MQDRGLRSNIDRRLTAGSSSSDQHTPILEIPRHVFLSPAPHATSSALSRGHSPHDIDPSSLVGLGISSSGGPSRRASSTPSSRADPGPSTSAGRTSPPYAKKKSKDDKPAGKDMRRSCAECRRLKAKCDRVFPCSNCRRRGCALVCPDGDLGCMQGKRLVLASTEQLHERIAQLETALFQVNSKVSAAPHPLLAPEFLDGGFASQPQPSTSYVQPLDAFGQTSDILEGLALSENLAYGSDVDYVAEAAATDSFLPANFRPDAAPRTAVMIRLRGILDARPSREKAREIADRFFLECEWFNFILHREEYDALYEPSVYAPTEHNPLSLHKLACVLIVCALQLYLDPARDFDAVDGKVALYWDAAQQCFDTRYGWAATVPGVQALALMTWFVSFAPKGGGDVGNGSTGLYWLRRMTAACEELQLNKEPHPCLSLGEANFRRRVFWEATAVDCVVSLSHNHYTGIPIEQVEVRYPSDVPQWAIMRYEYIRTVSYPAIELGLRPDSNQLSSHEILGLEELLAHYQPEAQPAIHCPYLVGEPLPELSASPLFDVSAIQRSSVSMTLYQSYCEWIFT</sequence>
<evidence type="ECO:0000313" key="7">
    <source>
        <dbReference type="Proteomes" id="UP000053611"/>
    </source>
</evidence>
<dbReference type="CDD" id="cd00067">
    <property type="entry name" value="GAL4"/>
    <property type="match status" value="1"/>
</dbReference>
<dbReference type="RefSeq" id="XP_018275498.1">
    <property type="nucleotide sequence ID" value="XM_018420555.1"/>
</dbReference>
<dbReference type="PANTHER" id="PTHR31001:SF56">
    <property type="entry name" value="ZN(2)-C6 FUNGAL-TYPE DOMAIN-CONTAINING PROTEIN"/>
    <property type="match status" value="1"/>
</dbReference>
<dbReference type="GO" id="GO:0005634">
    <property type="term" value="C:nucleus"/>
    <property type="evidence" value="ECO:0007669"/>
    <property type="project" value="UniProtKB-SubCell"/>
</dbReference>
<dbReference type="CDD" id="cd12148">
    <property type="entry name" value="fungal_TF_MHR"/>
    <property type="match status" value="1"/>
</dbReference>
<dbReference type="Gene3D" id="4.10.240.10">
    <property type="entry name" value="Zn(2)-C6 fungal-type DNA-binding domain"/>
    <property type="match status" value="1"/>
</dbReference>
<keyword evidence="2" id="KW-0479">Metal-binding</keyword>
<evidence type="ECO:0000256" key="2">
    <source>
        <dbReference type="ARBA" id="ARBA00022723"/>
    </source>
</evidence>
<evidence type="ECO:0000259" key="5">
    <source>
        <dbReference type="PROSITE" id="PS50048"/>
    </source>
</evidence>
<dbReference type="Proteomes" id="UP000053611">
    <property type="component" value="Unassembled WGS sequence"/>
</dbReference>
<evidence type="ECO:0000256" key="3">
    <source>
        <dbReference type="ARBA" id="ARBA00023242"/>
    </source>
</evidence>
<dbReference type="Pfam" id="PF00172">
    <property type="entry name" value="Zn_clus"/>
    <property type="match status" value="1"/>
</dbReference>
<name>A0A0J0XD81_9TREE</name>
<dbReference type="InterPro" id="IPR001138">
    <property type="entry name" value="Zn2Cys6_DnaBD"/>
</dbReference>
<dbReference type="SUPFAM" id="SSF57701">
    <property type="entry name" value="Zn2/Cys6 DNA-binding domain"/>
    <property type="match status" value="1"/>
</dbReference>
<dbReference type="PROSITE" id="PS50048">
    <property type="entry name" value="ZN2_CY6_FUNGAL_2"/>
    <property type="match status" value="1"/>
</dbReference>
<protein>
    <recommendedName>
        <fullName evidence="5">Zn(2)-C6 fungal-type domain-containing protein</fullName>
    </recommendedName>
</protein>
<feature type="compositionally biased region" description="Low complexity" evidence="4">
    <location>
        <begin position="58"/>
        <end position="83"/>
    </location>
</feature>
<dbReference type="SMART" id="SM00066">
    <property type="entry name" value="GAL4"/>
    <property type="match status" value="1"/>
</dbReference>
<dbReference type="EMBL" id="KQ087274">
    <property type="protein sequence ID" value="KLT39007.1"/>
    <property type="molecule type" value="Genomic_DNA"/>
</dbReference>
<evidence type="ECO:0000313" key="6">
    <source>
        <dbReference type="EMBL" id="KLT39007.1"/>
    </source>
</evidence>
<evidence type="ECO:0000256" key="1">
    <source>
        <dbReference type="ARBA" id="ARBA00004123"/>
    </source>
</evidence>
<dbReference type="GO" id="GO:0008270">
    <property type="term" value="F:zinc ion binding"/>
    <property type="evidence" value="ECO:0007669"/>
    <property type="project" value="InterPro"/>
</dbReference>
<keyword evidence="3" id="KW-0539">Nucleus</keyword>
<feature type="domain" description="Zn(2)-C6 fungal-type" evidence="5">
    <location>
        <begin position="117"/>
        <end position="146"/>
    </location>
</feature>
<feature type="region of interest" description="Disordered" evidence="4">
    <location>
        <begin position="1"/>
        <end position="114"/>
    </location>
</feature>
<dbReference type="PROSITE" id="PS00463">
    <property type="entry name" value="ZN2_CY6_FUNGAL_1"/>
    <property type="match status" value="1"/>
</dbReference>